<evidence type="ECO:0000256" key="3">
    <source>
        <dbReference type="ARBA" id="ARBA00022989"/>
    </source>
</evidence>
<dbReference type="PANTHER" id="PTHR36985:SF1">
    <property type="entry name" value="TRANSLOCATION AND ASSEMBLY MODULE SUBUNIT TAMB"/>
    <property type="match status" value="1"/>
</dbReference>
<dbReference type="GO" id="GO:0009306">
    <property type="term" value="P:protein secretion"/>
    <property type="evidence" value="ECO:0007669"/>
    <property type="project" value="InterPro"/>
</dbReference>
<keyword evidence="4 5" id="KW-0472">Membrane</keyword>
<name>A0A7K1SUD1_9SPHI</name>
<evidence type="ECO:0000313" key="8">
    <source>
        <dbReference type="Proteomes" id="UP000462014"/>
    </source>
</evidence>
<accession>A0A7K1SUD1</accession>
<dbReference type="RefSeq" id="WP_157564745.1">
    <property type="nucleotide sequence ID" value="NZ_WPIK01000004.1"/>
</dbReference>
<evidence type="ECO:0000256" key="5">
    <source>
        <dbReference type="SAM" id="Phobius"/>
    </source>
</evidence>
<proteinExistence type="predicted"/>
<organism evidence="7 8">
    <name type="scientific">Mucilaginibacter arboris</name>
    <dbReference type="NCBI Taxonomy" id="2682090"/>
    <lineage>
        <taxon>Bacteria</taxon>
        <taxon>Pseudomonadati</taxon>
        <taxon>Bacteroidota</taxon>
        <taxon>Sphingobacteriia</taxon>
        <taxon>Sphingobacteriales</taxon>
        <taxon>Sphingobacteriaceae</taxon>
        <taxon>Mucilaginibacter</taxon>
    </lineage>
</organism>
<protein>
    <submittedName>
        <fullName evidence="7">Translocation/assembly module TamB</fullName>
    </submittedName>
</protein>
<dbReference type="InterPro" id="IPR007452">
    <property type="entry name" value="TamB_C"/>
</dbReference>
<evidence type="ECO:0000256" key="4">
    <source>
        <dbReference type="ARBA" id="ARBA00023136"/>
    </source>
</evidence>
<evidence type="ECO:0000313" key="7">
    <source>
        <dbReference type="EMBL" id="MVN20867.1"/>
    </source>
</evidence>
<evidence type="ECO:0000259" key="6">
    <source>
        <dbReference type="Pfam" id="PF04357"/>
    </source>
</evidence>
<dbReference type="Proteomes" id="UP000462014">
    <property type="component" value="Unassembled WGS sequence"/>
</dbReference>
<dbReference type="EMBL" id="WPIK01000004">
    <property type="protein sequence ID" value="MVN20867.1"/>
    <property type="molecule type" value="Genomic_DNA"/>
</dbReference>
<comment type="subcellular location">
    <subcellularLocation>
        <location evidence="1">Membrane</location>
        <topology evidence="1">Single-pass membrane protein</topology>
    </subcellularLocation>
</comment>
<gene>
    <name evidence="7" type="ORF">GO621_04880</name>
</gene>
<evidence type="ECO:0000256" key="1">
    <source>
        <dbReference type="ARBA" id="ARBA00004167"/>
    </source>
</evidence>
<dbReference type="Pfam" id="PF04357">
    <property type="entry name" value="TamB"/>
    <property type="match status" value="1"/>
</dbReference>
<comment type="caution">
    <text evidence="7">The sequence shown here is derived from an EMBL/GenBank/DDBJ whole genome shotgun (WGS) entry which is preliminary data.</text>
</comment>
<evidence type="ECO:0000256" key="2">
    <source>
        <dbReference type="ARBA" id="ARBA00022692"/>
    </source>
</evidence>
<keyword evidence="3 5" id="KW-1133">Transmembrane helix</keyword>
<feature type="domain" description="Translocation and assembly module TamB C-terminal" evidence="6">
    <location>
        <begin position="1203"/>
        <end position="1661"/>
    </location>
</feature>
<keyword evidence="8" id="KW-1185">Reference proteome</keyword>
<dbReference type="PANTHER" id="PTHR36985">
    <property type="entry name" value="TRANSLOCATION AND ASSEMBLY MODULE SUBUNIT TAMB"/>
    <property type="match status" value="1"/>
</dbReference>
<feature type="transmembrane region" description="Helical" evidence="5">
    <location>
        <begin position="7"/>
        <end position="30"/>
    </location>
</feature>
<sequence>MKKYGRLFLKIVLWLIVGVIALVLLVVVLIQVPAVQNFAKDKAVSFLEGKIHTPVRIGHISLALPKLLVLNDVYFEDQKKDTLLAGEKLKVDISLLKLLDNQVEINEINLQGITSHINRTLPDSAFNFTYIIKAFASGQKKEPKPNDTASMKFSISKIILDRINIKYNDAVSGNDVAFNLGHFDTNIKDFDLDKMKFTVPKITLSDVNAKVIQHQVAAAATAAATDTASSKPLNYDLKLGTLDLSKIKVDYQNEVNALKTKVDLGKFLVELDSIDLKNQRVVIKNIELNNTIAALATGRPATAADVKTTVKEAAKKAVDKDTTQKSPVEEKGWTVKLNKVAFANNDIQFDNNASKRIPRGIDFMHLGIKGLTVDADDIYYSPTTISGKINQFSFSERSGVQIKQFHAQFLYGQKESFMKDLLLETPNTILRNYIDVKYSSIASISKNLGELQLNANLVNSKLAFKDVLNFVPSLSATPPFKGNANGVLNINGKVTGKVNDLTIQNLNVTGLGQTKISASAHLKGLPDVNKAYFDLNIKDFSTTGSDIARLAPAGSIPSSIRIPESLGLKGTFKGSIKNFNTNMALRSSYGSITAIAGMKSGSKKGSEVYSADIKMNNFNVGRLIKQEKTVGRLTFNAKVNGSGTSVKNANAQIQADLIRADVKGYVYRNLVLKGTARNGVINTTARMKDPNINFALDAKVNMANKYPAINATLNLDSINLERLHFASSELRLHGKIVANIPTADPDYLNGTVQITDLLIVQKAQRIQMDSISIASTATATNSTLNIKSSILTASMAGQYKLTEVGTALQATINKYYNTGSAGTKMKYSPQNFTFQATIVKTPLLTQFAPDLKRLDPIVLNGHFNSDAGDLVVNGSVPNTVYGTNQISNLKLAVNTGNNALNYNFTVDKIATSSIQLLNTSISGSAQNNNLNLNVSVKDKNKKEQYRIAGVLKALTNQFEFSLLQNGLVLDYTPWTVAANNALQFGSKGILARDFNISSNNQTLGINTTSGHVNGPLAVTFQNFKIETLTHIAEKDSLKVGGTINGNAMVSNFAASPVFTSDLTVKDFNFQTDTLGDIAIKVNNQQANTFAANVDITGKGNEVKLNGLYHTNQPDNSLDLNLNIVKLNMKSIEGFTLGSLRNTTGDLTGQIKIAGSPSAPNINGDINFNKVGFNVSMLNSYFRLDNEKISFNHDGIAFNDFSVVDSAGNKATINGAVYTKTFTDFKFALDVNANNFRAINSTRENNKLYYGKLYLNTRLRIRGDMDKPIVDGSLAINDKTDLTIVLPQSDPGIEDRQGVVEFVNNNAPKLDSILLAKQRDSIRNSDITGLDVTANITINKNANFNIVIDERNGDVVHIRGEAQLNAGVDPSGKTNLTGTYTVTDGSYNLSYGPVQRNFTFKRGSTITWTGDPTSANIDLTAVYVANVPPIDLVEDQLGSETEQTMYKQKLPFNVDLMLKGELLKPAISFDIILPDSNYSVQSGVINTVDARLAQVRQDPNELNKQVLGVLVLGHFIGDNPLQSQGGSTGIQGYVRNSVSGLLSDQLNKLVGNSIAGVDLNFDLQSGEDYSTGTAQNRTDLNVALSKKFLNDRLTVSVGNNFNLEGQNQPGQKASTIAGNVTVGYKLTKDGRFALRAYRRDEYIVIQGQVVETGIGFSFTVDYNKFKEIFKSSKELKDMRRRLRQEKKDTKEQTSK</sequence>
<dbReference type="GO" id="GO:0005886">
    <property type="term" value="C:plasma membrane"/>
    <property type="evidence" value="ECO:0007669"/>
    <property type="project" value="InterPro"/>
</dbReference>
<reference evidence="7 8" key="1">
    <citation type="submission" date="2019-12" db="EMBL/GenBank/DDBJ databases">
        <title>Mucilaginibacter sp. HMF7410 genome sequencing and assembly.</title>
        <authorList>
            <person name="Kang H."/>
            <person name="Cha I."/>
            <person name="Kim H."/>
            <person name="Joh K."/>
        </authorList>
    </citation>
    <scope>NUCLEOTIDE SEQUENCE [LARGE SCALE GENOMIC DNA]</scope>
    <source>
        <strain evidence="7 8">HMF7410</strain>
    </source>
</reference>
<keyword evidence="2 5" id="KW-0812">Transmembrane</keyword>